<gene>
    <name evidence="1" type="ORF">RIMI_LOCUS6480279</name>
</gene>
<evidence type="ECO:0000313" key="2">
    <source>
        <dbReference type="Proteomes" id="UP001176940"/>
    </source>
</evidence>
<feature type="non-terminal residue" evidence="1">
    <location>
        <position position="1"/>
    </location>
</feature>
<accession>A0ABN9LDS1</accession>
<sequence>TGCQCDCRCRLLKDALNDPHHGPRYEHILGALLSVVGKGLRQELEKQTRLTQLLGVVAERVREANGSGRQVVLQEGMERVQLLFRKNKIRLPLNPSMEAKGLNVKQDDLCIYEEQQQDDLCIYEEQQQDDLCIYEEQDDQQQDDLCIYEEEQQDDLCIYEEQQQDDLCVYT</sequence>
<comment type="caution">
    <text evidence="1">The sequence shown here is derived from an EMBL/GenBank/DDBJ whole genome shotgun (WGS) entry which is preliminary data.</text>
</comment>
<dbReference type="Proteomes" id="UP001176940">
    <property type="component" value="Unassembled WGS sequence"/>
</dbReference>
<keyword evidence="2" id="KW-1185">Reference proteome</keyword>
<name>A0ABN9LDS1_9NEOB</name>
<protein>
    <submittedName>
        <fullName evidence="1">Uncharacterized protein</fullName>
    </submittedName>
</protein>
<proteinExistence type="predicted"/>
<dbReference type="EMBL" id="CAUEEQ010011671">
    <property type="protein sequence ID" value="CAJ0935790.1"/>
    <property type="molecule type" value="Genomic_DNA"/>
</dbReference>
<organism evidence="1 2">
    <name type="scientific">Ranitomeya imitator</name>
    <name type="common">mimic poison frog</name>
    <dbReference type="NCBI Taxonomy" id="111125"/>
    <lineage>
        <taxon>Eukaryota</taxon>
        <taxon>Metazoa</taxon>
        <taxon>Chordata</taxon>
        <taxon>Craniata</taxon>
        <taxon>Vertebrata</taxon>
        <taxon>Euteleostomi</taxon>
        <taxon>Amphibia</taxon>
        <taxon>Batrachia</taxon>
        <taxon>Anura</taxon>
        <taxon>Neobatrachia</taxon>
        <taxon>Hyloidea</taxon>
        <taxon>Dendrobatidae</taxon>
        <taxon>Dendrobatinae</taxon>
        <taxon>Ranitomeya</taxon>
    </lineage>
</organism>
<reference evidence="1" key="1">
    <citation type="submission" date="2023-07" db="EMBL/GenBank/DDBJ databases">
        <authorList>
            <person name="Stuckert A."/>
        </authorList>
    </citation>
    <scope>NUCLEOTIDE SEQUENCE</scope>
</reference>
<evidence type="ECO:0000313" key="1">
    <source>
        <dbReference type="EMBL" id="CAJ0935790.1"/>
    </source>
</evidence>